<sequence length="167" mass="17690">MKKLLLVIAMVATGFTANAQEANGQTEKGKWLIETNTGFGAGHIANTGFYLASSDGNTSWGVGAEGGYFIADDLAIKAGLGYNDNSEAFSYKVGAKYYINSMIPVQADLSGYSVTGASPMWLGIQGGYAIFLGDNVSVEPGLRYNYGIGDAEDNNVFQLNIGFALHF</sequence>
<keyword evidence="3" id="KW-1185">Reference proteome</keyword>
<evidence type="ECO:0000313" key="3">
    <source>
        <dbReference type="Proteomes" id="UP000295390"/>
    </source>
</evidence>
<dbReference type="InterPro" id="IPR011250">
    <property type="entry name" value="OMP/PagP_B-barrel"/>
</dbReference>
<evidence type="ECO:0008006" key="4">
    <source>
        <dbReference type="Google" id="ProtNLM"/>
    </source>
</evidence>
<dbReference type="RefSeq" id="WP_133536165.1">
    <property type="nucleotide sequence ID" value="NZ_SNYH01000004.1"/>
</dbReference>
<proteinExistence type="predicted"/>
<feature type="chain" id="PRO_5020392556" description="Outer membrane protein with beta-barrel domain" evidence="1">
    <location>
        <begin position="20"/>
        <end position="167"/>
    </location>
</feature>
<feature type="signal peptide" evidence="1">
    <location>
        <begin position="1"/>
        <end position="19"/>
    </location>
</feature>
<accession>A0A4R6TEN2</accession>
<dbReference type="Proteomes" id="UP000295390">
    <property type="component" value="Unassembled WGS sequence"/>
</dbReference>
<keyword evidence="1" id="KW-0732">Signal</keyword>
<evidence type="ECO:0000256" key="1">
    <source>
        <dbReference type="SAM" id="SignalP"/>
    </source>
</evidence>
<protein>
    <recommendedName>
        <fullName evidence="4">Outer membrane protein with beta-barrel domain</fullName>
    </recommendedName>
</protein>
<dbReference type="SUPFAM" id="SSF56925">
    <property type="entry name" value="OMPA-like"/>
    <property type="match status" value="1"/>
</dbReference>
<comment type="caution">
    <text evidence="2">The sequence shown here is derived from an EMBL/GenBank/DDBJ whole genome shotgun (WGS) entry which is preliminary data.</text>
</comment>
<name>A0A4R6TEN2_9FLAO</name>
<organism evidence="2 3">
    <name type="scientific">Tenacibaculum caenipelagi</name>
    <dbReference type="NCBI Taxonomy" id="1325435"/>
    <lineage>
        <taxon>Bacteria</taxon>
        <taxon>Pseudomonadati</taxon>
        <taxon>Bacteroidota</taxon>
        <taxon>Flavobacteriia</taxon>
        <taxon>Flavobacteriales</taxon>
        <taxon>Flavobacteriaceae</taxon>
        <taxon>Tenacibaculum</taxon>
    </lineage>
</organism>
<dbReference type="AlphaFoldDB" id="A0A4R6TEN2"/>
<dbReference type="EMBL" id="SNYH01000004">
    <property type="protein sequence ID" value="TDQ25512.1"/>
    <property type="molecule type" value="Genomic_DNA"/>
</dbReference>
<reference evidence="2 3" key="1">
    <citation type="submission" date="2019-03" db="EMBL/GenBank/DDBJ databases">
        <title>Genomic Encyclopedia of Type Strains, Phase III (KMG-III): the genomes of soil and plant-associated and newly described type strains.</title>
        <authorList>
            <person name="Whitman W."/>
        </authorList>
    </citation>
    <scope>NUCLEOTIDE SEQUENCE [LARGE SCALE GENOMIC DNA]</scope>
    <source>
        <strain evidence="2 3">CECT 8283</strain>
    </source>
</reference>
<evidence type="ECO:0000313" key="2">
    <source>
        <dbReference type="EMBL" id="TDQ25512.1"/>
    </source>
</evidence>
<gene>
    <name evidence="2" type="ORF">DFQ07_1935</name>
</gene>
<dbReference type="OrthoDB" id="945117at2"/>